<dbReference type="EMBL" id="JAEHOC010000019">
    <property type="protein sequence ID" value="KAG2433290.1"/>
    <property type="molecule type" value="Genomic_DNA"/>
</dbReference>
<dbReference type="AlphaFoldDB" id="A0A835T6C1"/>
<dbReference type="PANTHER" id="PTHR41747:SF1">
    <property type="entry name" value="CHROMOSOME UNDETERMINED SCAFFOLD_128, WHOLE GENOME SHOTGUN SEQUENCE"/>
    <property type="match status" value="1"/>
</dbReference>
<name>A0A835T6C1_CHLIN</name>
<dbReference type="OrthoDB" id="541685at2759"/>
<sequence>MGSGEKGVMLCERPKPSAVDSAPGLKPFLPSSVPSHIEPLGLVPTQKVFPPSLAPKQVSATSKHVKYVRNLEQENREAALREEERRMAEASKAENVTAFNAQLRAAILTGEDVSFWRPAKGAEAVRQSLAESVARTAALGSGSPQSPSGAAAAAEAARKRQELAAGVSGFVEEVVGEATQKLTATSKGAMASFVDDLFSEAAGALALGDDGEATAAAAAGRADGNAEASTSAAAGAGGAKPGAGKAAGGRKVRVASAAGKPAWALSSEQVEKLEEAEEEELLKFTDELDFDNFMASLDDPELQESVQALRGVDGKGPAPGEEKAWRQNLVKAMNHVAMRQVAARRAAAAAAAGGGGGDRDDVGSVAGMSEGGASAVSRATAASRMKSEAAAAKRAALAEGGDGGGNWESSTRAGEDVARMERHKVAAAEAAEFLRENPELRAVHSPASVRAMITKTEATVGAVGGSPLAKAS</sequence>
<reference evidence="2" key="1">
    <citation type="journal article" date="2020" name="bioRxiv">
        <title>Comparative genomics of Chlamydomonas.</title>
        <authorList>
            <person name="Craig R.J."/>
            <person name="Hasan A.R."/>
            <person name="Ness R.W."/>
            <person name="Keightley P.D."/>
        </authorList>
    </citation>
    <scope>NUCLEOTIDE SEQUENCE</scope>
    <source>
        <strain evidence="2">SAG 7.73</strain>
    </source>
</reference>
<gene>
    <name evidence="2" type="ORF">HXX76_008357</name>
</gene>
<evidence type="ECO:0000313" key="3">
    <source>
        <dbReference type="Proteomes" id="UP000650467"/>
    </source>
</evidence>
<evidence type="ECO:0000256" key="1">
    <source>
        <dbReference type="SAM" id="MobiDB-lite"/>
    </source>
</evidence>
<protein>
    <submittedName>
        <fullName evidence="2">Uncharacterized protein</fullName>
    </submittedName>
</protein>
<proteinExistence type="predicted"/>
<dbReference type="Proteomes" id="UP000650467">
    <property type="component" value="Unassembled WGS sequence"/>
</dbReference>
<feature type="region of interest" description="Disordered" evidence="1">
    <location>
        <begin position="397"/>
        <end position="416"/>
    </location>
</feature>
<keyword evidence="3" id="KW-1185">Reference proteome</keyword>
<dbReference type="PANTHER" id="PTHR41747">
    <property type="entry name" value="CHROMOSOME UNDETERMINED SCAFFOLD_128, WHOLE GENOME SHOTGUN SEQUENCE"/>
    <property type="match status" value="1"/>
</dbReference>
<comment type="caution">
    <text evidence="2">The sequence shown here is derived from an EMBL/GenBank/DDBJ whole genome shotgun (WGS) entry which is preliminary data.</text>
</comment>
<accession>A0A835T6C1</accession>
<organism evidence="2 3">
    <name type="scientific">Chlamydomonas incerta</name>
    <dbReference type="NCBI Taxonomy" id="51695"/>
    <lineage>
        <taxon>Eukaryota</taxon>
        <taxon>Viridiplantae</taxon>
        <taxon>Chlorophyta</taxon>
        <taxon>core chlorophytes</taxon>
        <taxon>Chlorophyceae</taxon>
        <taxon>CS clade</taxon>
        <taxon>Chlamydomonadales</taxon>
        <taxon>Chlamydomonadaceae</taxon>
        <taxon>Chlamydomonas</taxon>
    </lineage>
</organism>
<evidence type="ECO:0000313" key="2">
    <source>
        <dbReference type="EMBL" id="KAG2433290.1"/>
    </source>
</evidence>